<evidence type="ECO:0000256" key="7">
    <source>
        <dbReference type="ARBA" id="ARBA00022729"/>
    </source>
</evidence>
<dbReference type="Gene3D" id="2.10.70.10">
    <property type="entry name" value="Complement Module, domain 1"/>
    <property type="match status" value="1"/>
</dbReference>
<name>A0A9W9ZDI6_9CNID</name>
<dbReference type="FunFam" id="2.10.25.10:FF:000240">
    <property type="entry name" value="Vitamin K-dependent protein S"/>
    <property type="match status" value="2"/>
</dbReference>
<gene>
    <name evidence="23" type="ORF">OS493_021280</name>
</gene>
<feature type="domain" description="EGF-like" evidence="20">
    <location>
        <begin position="367"/>
        <end position="407"/>
    </location>
</feature>
<keyword evidence="7" id="KW-0732">Signal</keyword>
<dbReference type="InterPro" id="IPR009030">
    <property type="entry name" value="Growth_fac_rcpt_cys_sf"/>
</dbReference>
<dbReference type="SUPFAM" id="SSF57535">
    <property type="entry name" value="Complement control module/SCR domain"/>
    <property type="match status" value="1"/>
</dbReference>
<proteinExistence type="predicted"/>
<feature type="domain" description="Cadherin" evidence="21">
    <location>
        <begin position="1275"/>
        <end position="1370"/>
    </location>
</feature>
<feature type="transmembrane region" description="Helical" evidence="19">
    <location>
        <begin position="2258"/>
        <end position="2281"/>
    </location>
</feature>
<dbReference type="CDD" id="cd11304">
    <property type="entry name" value="Cadherin_repeat"/>
    <property type="match status" value="12"/>
</dbReference>
<protein>
    <submittedName>
        <fullName evidence="23">Uncharacterized protein</fullName>
    </submittedName>
</protein>
<dbReference type="InterPro" id="IPR050174">
    <property type="entry name" value="Protocadherin/Cadherin-CA"/>
</dbReference>
<dbReference type="Proteomes" id="UP001163046">
    <property type="component" value="Unassembled WGS sequence"/>
</dbReference>
<feature type="domain" description="Cadherin" evidence="21">
    <location>
        <begin position="489"/>
        <end position="582"/>
    </location>
</feature>
<evidence type="ECO:0000259" key="20">
    <source>
        <dbReference type="PROSITE" id="PS50026"/>
    </source>
</evidence>
<dbReference type="PROSITE" id="PS00010">
    <property type="entry name" value="ASX_HYDROXYL"/>
    <property type="match status" value="7"/>
</dbReference>
<dbReference type="SMART" id="SM00179">
    <property type="entry name" value="EGF_CA"/>
    <property type="match status" value="11"/>
</dbReference>
<feature type="disulfide bond" evidence="16">
    <location>
        <begin position="2099"/>
        <end position="2108"/>
    </location>
</feature>
<keyword evidence="3" id="KW-0217">Developmental protein</keyword>
<dbReference type="InterPro" id="IPR000152">
    <property type="entry name" value="EGF-type_Asp/Asn_hydroxyl_site"/>
</dbReference>
<dbReference type="Gene3D" id="2.120.10.30">
    <property type="entry name" value="TolB, C-terminal domain"/>
    <property type="match status" value="1"/>
</dbReference>
<feature type="domain" description="Cadherin" evidence="21">
    <location>
        <begin position="1570"/>
        <end position="1674"/>
    </location>
</feature>
<keyword evidence="6 19" id="KW-0812">Transmembrane</keyword>
<evidence type="ECO:0000259" key="21">
    <source>
        <dbReference type="PROSITE" id="PS50268"/>
    </source>
</evidence>
<feature type="repeat" description="LDL-receptor class B" evidence="18">
    <location>
        <begin position="47"/>
        <end position="89"/>
    </location>
</feature>
<dbReference type="SUPFAM" id="SSF57196">
    <property type="entry name" value="EGF/Laminin"/>
    <property type="match status" value="1"/>
</dbReference>
<keyword evidence="12 19" id="KW-0472">Membrane</keyword>
<dbReference type="Pfam" id="PF00058">
    <property type="entry name" value="Ldl_recept_b"/>
    <property type="match status" value="1"/>
</dbReference>
<dbReference type="GO" id="GO:0007219">
    <property type="term" value="P:Notch signaling pathway"/>
    <property type="evidence" value="ECO:0007669"/>
    <property type="project" value="UniProtKB-KW"/>
</dbReference>
<dbReference type="GO" id="GO:0007156">
    <property type="term" value="P:homophilic cell adhesion via plasma membrane adhesion molecules"/>
    <property type="evidence" value="ECO:0007669"/>
    <property type="project" value="InterPro"/>
</dbReference>
<dbReference type="PROSITE" id="PS50268">
    <property type="entry name" value="CADHERIN_2"/>
    <property type="match status" value="12"/>
</dbReference>
<dbReference type="GO" id="GO:0005509">
    <property type="term" value="F:calcium ion binding"/>
    <property type="evidence" value="ECO:0007669"/>
    <property type="project" value="UniProtKB-UniRule"/>
</dbReference>
<dbReference type="FunFam" id="2.10.25.10:FF:000037">
    <property type="entry name" value="Signal peptide, CUB domain and EGF-like domain-containing 2"/>
    <property type="match status" value="1"/>
</dbReference>
<evidence type="ECO:0000313" key="24">
    <source>
        <dbReference type="Proteomes" id="UP001163046"/>
    </source>
</evidence>
<dbReference type="SMART" id="SM00181">
    <property type="entry name" value="EGF"/>
    <property type="match status" value="11"/>
</dbReference>
<dbReference type="SUPFAM" id="SSF63825">
    <property type="entry name" value="YWTD domain"/>
    <property type="match status" value="1"/>
</dbReference>
<evidence type="ECO:0000259" key="22">
    <source>
        <dbReference type="PROSITE" id="PS50923"/>
    </source>
</evidence>
<dbReference type="PROSITE" id="PS01187">
    <property type="entry name" value="EGF_CA"/>
    <property type="match status" value="3"/>
</dbReference>
<comment type="subcellular location">
    <subcellularLocation>
        <location evidence="1">Membrane</location>
        <topology evidence="1">Single-pass type I membrane protein</topology>
    </subcellularLocation>
    <subcellularLocation>
        <location evidence="2">Secreted</location>
    </subcellularLocation>
</comment>
<dbReference type="FunFam" id="2.10.25.10:FF:000146">
    <property type="entry name" value="Putative neurogenic locus notch"/>
    <property type="match status" value="1"/>
</dbReference>
<dbReference type="Gene3D" id="2.60.40.60">
    <property type="entry name" value="Cadherins"/>
    <property type="match status" value="12"/>
</dbReference>
<keyword evidence="8" id="KW-0677">Repeat</keyword>
<dbReference type="InterPro" id="IPR000033">
    <property type="entry name" value="LDLR_classB_rpt"/>
</dbReference>
<evidence type="ECO:0000256" key="11">
    <source>
        <dbReference type="ARBA" id="ARBA00022989"/>
    </source>
</evidence>
<dbReference type="PROSITE" id="PS51120">
    <property type="entry name" value="LDLRB"/>
    <property type="match status" value="2"/>
</dbReference>
<evidence type="ECO:0000256" key="6">
    <source>
        <dbReference type="ARBA" id="ARBA00022692"/>
    </source>
</evidence>
<evidence type="ECO:0000256" key="8">
    <source>
        <dbReference type="ARBA" id="ARBA00022737"/>
    </source>
</evidence>
<keyword evidence="10" id="KW-0914">Notch signaling pathway</keyword>
<dbReference type="SUPFAM" id="SSF57184">
    <property type="entry name" value="Growth factor receptor domain"/>
    <property type="match status" value="3"/>
</dbReference>
<dbReference type="Pfam" id="PF00028">
    <property type="entry name" value="Cadherin"/>
    <property type="match status" value="4"/>
</dbReference>
<evidence type="ECO:0000256" key="14">
    <source>
        <dbReference type="ARBA" id="ARBA00023180"/>
    </source>
</evidence>
<feature type="domain" description="Cadherin" evidence="21">
    <location>
        <begin position="579"/>
        <end position="688"/>
    </location>
</feature>
<keyword evidence="9 15" id="KW-0106">Calcium</keyword>
<evidence type="ECO:0000256" key="12">
    <source>
        <dbReference type="ARBA" id="ARBA00023136"/>
    </source>
</evidence>
<keyword evidence="13 16" id="KW-1015">Disulfide bond</keyword>
<dbReference type="InterPro" id="IPR002126">
    <property type="entry name" value="Cadherin-like_dom"/>
</dbReference>
<feature type="domain" description="Cadherin" evidence="21">
    <location>
        <begin position="1475"/>
        <end position="1577"/>
    </location>
</feature>
<dbReference type="PROSITE" id="PS00022">
    <property type="entry name" value="EGF_1"/>
    <property type="match status" value="3"/>
</dbReference>
<accession>A0A9W9ZDI6</accession>
<feature type="repeat" description="LDL-receptor class B" evidence="18">
    <location>
        <begin position="1"/>
        <end position="46"/>
    </location>
</feature>
<dbReference type="PANTHER" id="PTHR24028">
    <property type="entry name" value="CADHERIN-87A"/>
    <property type="match status" value="1"/>
</dbReference>
<evidence type="ECO:0000256" key="5">
    <source>
        <dbReference type="ARBA" id="ARBA00022536"/>
    </source>
</evidence>
<dbReference type="Pfam" id="PF14670">
    <property type="entry name" value="FXa_inhibition"/>
    <property type="match status" value="3"/>
</dbReference>
<dbReference type="SUPFAM" id="SSF49313">
    <property type="entry name" value="Cadherin-like"/>
    <property type="match status" value="12"/>
</dbReference>
<keyword evidence="14" id="KW-0325">Glycoprotein</keyword>
<comment type="caution">
    <text evidence="23">The sequence shown here is derived from an EMBL/GenBank/DDBJ whole genome shotgun (WGS) entry which is preliminary data.</text>
</comment>
<dbReference type="InterPro" id="IPR011042">
    <property type="entry name" value="6-blade_b-propeller_TolB-like"/>
</dbReference>
<evidence type="ECO:0000256" key="17">
    <source>
        <dbReference type="PROSITE-ProRule" id="PRU00302"/>
    </source>
</evidence>
<evidence type="ECO:0000256" key="9">
    <source>
        <dbReference type="ARBA" id="ARBA00022837"/>
    </source>
</evidence>
<evidence type="ECO:0000256" key="15">
    <source>
        <dbReference type="PROSITE-ProRule" id="PRU00043"/>
    </source>
</evidence>
<dbReference type="EMBL" id="MU826363">
    <property type="protein sequence ID" value="KAJ7378698.1"/>
    <property type="molecule type" value="Genomic_DNA"/>
</dbReference>
<dbReference type="Gene3D" id="2.10.25.10">
    <property type="entry name" value="Laminin"/>
    <property type="match status" value="10"/>
</dbReference>
<feature type="domain" description="EGF-like" evidence="20">
    <location>
        <begin position="162"/>
        <end position="202"/>
    </location>
</feature>
<feature type="domain" description="Cadherin" evidence="21">
    <location>
        <begin position="1064"/>
        <end position="1166"/>
    </location>
</feature>
<dbReference type="Pfam" id="PF00008">
    <property type="entry name" value="EGF"/>
    <property type="match status" value="2"/>
</dbReference>
<feature type="domain" description="Cadherin" evidence="21">
    <location>
        <begin position="1372"/>
        <end position="1466"/>
    </location>
</feature>
<keyword evidence="4" id="KW-0964">Secreted</keyword>
<feature type="domain" description="EGF-like" evidence="20">
    <location>
        <begin position="2025"/>
        <end position="2066"/>
    </location>
</feature>
<dbReference type="InterPro" id="IPR026823">
    <property type="entry name" value="cEGF"/>
</dbReference>
<evidence type="ECO:0000256" key="3">
    <source>
        <dbReference type="ARBA" id="ARBA00022473"/>
    </source>
</evidence>
<dbReference type="SMART" id="SM00112">
    <property type="entry name" value="CA"/>
    <property type="match status" value="13"/>
</dbReference>
<organism evidence="23 24">
    <name type="scientific">Desmophyllum pertusum</name>
    <dbReference type="NCBI Taxonomy" id="174260"/>
    <lineage>
        <taxon>Eukaryota</taxon>
        <taxon>Metazoa</taxon>
        <taxon>Cnidaria</taxon>
        <taxon>Anthozoa</taxon>
        <taxon>Hexacorallia</taxon>
        <taxon>Scleractinia</taxon>
        <taxon>Caryophylliina</taxon>
        <taxon>Caryophylliidae</taxon>
        <taxon>Desmophyllum</taxon>
    </lineage>
</organism>
<evidence type="ECO:0000313" key="23">
    <source>
        <dbReference type="EMBL" id="KAJ7378698.1"/>
    </source>
</evidence>
<dbReference type="InterPro" id="IPR000742">
    <property type="entry name" value="EGF"/>
</dbReference>
<dbReference type="InterPro" id="IPR000436">
    <property type="entry name" value="Sushi_SCR_CCP_dom"/>
</dbReference>
<dbReference type="InterPro" id="IPR001881">
    <property type="entry name" value="EGF-like_Ca-bd_dom"/>
</dbReference>
<dbReference type="InterPro" id="IPR015919">
    <property type="entry name" value="Cadherin-like_sf"/>
</dbReference>
<dbReference type="OrthoDB" id="10043560at2759"/>
<feature type="domain" description="Cadherin" evidence="21">
    <location>
        <begin position="1180"/>
        <end position="1267"/>
    </location>
</feature>
<evidence type="ECO:0000256" key="4">
    <source>
        <dbReference type="ARBA" id="ARBA00022525"/>
    </source>
</evidence>
<dbReference type="PROSITE" id="PS50923">
    <property type="entry name" value="SUSHI"/>
    <property type="match status" value="1"/>
</dbReference>
<dbReference type="Pfam" id="PF07645">
    <property type="entry name" value="EGF_CA"/>
    <property type="match status" value="1"/>
</dbReference>
<dbReference type="GO" id="GO:0005576">
    <property type="term" value="C:extracellular region"/>
    <property type="evidence" value="ECO:0007669"/>
    <property type="project" value="UniProtKB-SubCell"/>
</dbReference>
<feature type="domain" description="EGF-like" evidence="20">
    <location>
        <begin position="203"/>
        <end position="243"/>
    </location>
</feature>
<dbReference type="Pfam" id="PF12661">
    <property type="entry name" value="hEGF"/>
    <property type="match status" value="2"/>
</dbReference>
<dbReference type="SMART" id="SM00032">
    <property type="entry name" value="CCP"/>
    <property type="match status" value="1"/>
</dbReference>
<comment type="caution">
    <text evidence="16">Lacks conserved residue(s) required for the propagation of feature annotation.</text>
</comment>
<feature type="domain" description="EGF-like" evidence="20">
    <location>
        <begin position="2111"/>
        <end position="2149"/>
    </location>
</feature>
<evidence type="ECO:0000256" key="13">
    <source>
        <dbReference type="ARBA" id="ARBA00023157"/>
    </source>
</evidence>
<keyword evidence="5 16" id="KW-0245">EGF-like domain</keyword>
<feature type="domain" description="Cadherin" evidence="21">
    <location>
        <begin position="1699"/>
        <end position="1831"/>
    </location>
</feature>
<evidence type="ECO:0000256" key="18">
    <source>
        <dbReference type="PROSITE-ProRule" id="PRU00461"/>
    </source>
</evidence>
<dbReference type="PRINTS" id="PR00205">
    <property type="entry name" value="CADHERIN"/>
</dbReference>
<evidence type="ECO:0000256" key="10">
    <source>
        <dbReference type="ARBA" id="ARBA00022976"/>
    </source>
</evidence>
<dbReference type="GO" id="GO:0005886">
    <property type="term" value="C:plasma membrane"/>
    <property type="evidence" value="ECO:0007669"/>
    <property type="project" value="TreeGrafter"/>
</dbReference>
<evidence type="ECO:0000256" key="2">
    <source>
        <dbReference type="ARBA" id="ARBA00004613"/>
    </source>
</evidence>
<keyword evidence="17" id="KW-0768">Sushi</keyword>
<feature type="disulfide bond" evidence="17">
    <location>
        <begin position="411"/>
        <end position="454"/>
    </location>
</feature>
<dbReference type="PROSITE" id="PS01186">
    <property type="entry name" value="EGF_2"/>
    <property type="match status" value="8"/>
</dbReference>
<feature type="domain" description="Cadherin" evidence="21">
    <location>
        <begin position="1932"/>
        <end position="2040"/>
    </location>
</feature>
<dbReference type="InterPro" id="IPR035976">
    <property type="entry name" value="Sushi/SCR/CCP_sf"/>
</dbReference>
<dbReference type="InterPro" id="IPR018097">
    <property type="entry name" value="EGF_Ca-bd_CS"/>
</dbReference>
<feature type="domain" description="Cadherin" evidence="21">
    <location>
        <begin position="791"/>
        <end position="879"/>
    </location>
</feature>
<feature type="domain" description="EGF-like" evidence="20">
    <location>
        <begin position="2067"/>
        <end position="2109"/>
    </location>
</feature>
<dbReference type="SMART" id="SM00135">
    <property type="entry name" value="LY"/>
    <property type="match status" value="2"/>
</dbReference>
<dbReference type="FunFam" id="2.10.25.10:FF:000004">
    <property type="entry name" value="Neurogenic locus notch 1"/>
    <property type="match status" value="1"/>
</dbReference>
<dbReference type="Pfam" id="PF12662">
    <property type="entry name" value="cEGF"/>
    <property type="match status" value="1"/>
</dbReference>
<dbReference type="FunFam" id="2.10.25.10:FF:000005">
    <property type="entry name" value="Fibrillin 2"/>
    <property type="match status" value="1"/>
</dbReference>
<feature type="disulfide bond" evidence="16">
    <location>
        <begin position="2177"/>
        <end position="2186"/>
    </location>
</feature>
<feature type="domain" description="EGF-like" evidence="20">
    <location>
        <begin position="2151"/>
        <end position="2187"/>
    </location>
</feature>
<dbReference type="FunFam" id="2.10.25.10:FF:000010">
    <property type="entry name" value="Pro-epidermal growth factor"/>
    <property type="match status" value="1"/>
</dbReference>
<feature type="domain" description="Sushi" evidence="22">
    <location>
        <begin position="409"/>
        <end position="469"/>
    </location>
</feature>
<reference evidence="23" key="1">
    <citation type="submission" date="2023-01" db="EMBL/GenBank/DDBJ databases">
        <title>Genome assembly of the deep-sea coral Lophelia pertusa.</title>
        <authorList>
            <person name="Herrera S."/>
            <person name="Cordes E."/>
        </authorList>
    </citation>
    <scope>NUCLEOTIDE SEQUENCE</scope>
    <source>
        <strain evidence="23">USNM1676648</strain>
        <tissue evidence="23">Polyp</tissue>
    </source>
</reference>
<dbReference type="PROSITE" id="PS50026">
    <property type="entry name" value="EGF_3"/>
    <property type="match status" value="8"/>
</dbReference>
<feature type="domain" description="EGF-like" evidence="20">
    <location>
        <begin position="2200"/>
        <end position="2237"/>
    </location>
</feature>
<dbReference type="Pfam" id="PF12947">
    <property type="entry name" value="EGF_3"/>
    <property type="match status" value="1"/>
</dbReference>
<feature type="domain" description="Cadherin" evidence="21">
    <location>
        <begin position="699"/>
        <end position="789"/>
    </location>
</feature>
<dbReference type="CDD" id="cd00033">
    <property type="entry name" value="CCP"/>
    <property type="match status" value="1"/>
</dbReference>
<keyword evidence="11 19" id="KW-1133">Transmembrane helix</keyword>
<evidence type="ECO:0000256" key="1">
    <source>
        <dbReference type="ARBA" id="ARBA00004479"/>
    </source>
</evidence>
<feature type="disulfide bond" evidence="16">
    <location>
        <begin position="2120"/>
        <end position="2137"/>
    </location>
</feature>
<dbReference type="InterPro" id="IPR013032">
    <property type="entry name" value="EGF-like_CS"/>
</dbReference>
<dbReference type="CDD" id="cd00054">
    <property type="entry name" value="EGF_CA"/>
    <property type="match status" value="8"/>
</dbReference>
<feature type="disulfide bond" evidence="16">
    <location>
        <begin position="2139"/>
        <end position="2148"/>
    </location>
</feature>
<sequence length="2420" mass="264119">MIYWSDIGVKKIQRVHINNGLDSGNIEDFIVEDLGIPEDLAVDWTRRKLFWTDTNKKIIEVINLDGTQRQALIATGHDKPRAIVLDPADDKVYWTDWGSEPKVLRAKLSDGTQKEVLVNSGIQHSIEHCNKDAGDDRVSITGGMTRPTALHIYHPDRQPGADFNECLVDNGGCSHTCLDLIGGYQCLCSSGFELGPDVKTCQDINECSYNRGGCKQLCINFPGGYNCSCLQGYTLQNDKKSCQDADECRINHGGCEFSCNNTESSYYCSCRSGYMLAADKHSCLDIDECQTLTHQCPGQCENTVGSYKCLCSSGLMYNPVNKTCDDTNECLTSQHSCQQRCVNTRGSFHCNCNPGFLLSSDQLACQDIDECSQSNHSCQHRCVNTVGSYVCSCDAGHTLSDDGRTCDAMDCGRPDGMTGIVVKCDGTSDQYKFGKVCMLTCTKGFLIGSSLITCQASGQWSIITAQCASQLPGSNSPPLGILLSSPFTPENSPPNTVIGRLTTVDNDEKQFFTYSLIDGAGVFSVDNSAGALVLVGDVDYERQSVYTVCLMSTDSGVPQLSVTQNLTVHITDVNEPPSPPTISSSLVYENASLGTVIGMINSSDVDSGQEITYSLLTDAGDRFRIVGRELRLHSQLNYEETSSFLVTVEAKDNGSPRLASVSLFNITVMDCNDPPTRLIFNGGLIPEFSKDTLGGTHNGTVIGNFTTLDEDVSQSHIYSIVGASELFAFNKSSLVVTWAERLNFESRDLWTLQVRSTDPVGKSVTSSVEIRLLDVNESPSGILLSADSFLEHAPLDTVVGSLSARDPDLHDNHTFKLVTNPHGVFSVEGKTLKISADVDFETTTTNPFTILLRTTDRAGLWFEQILNITVLDKNEPPTNIIVYPRKPCVSSSGICVEENRRIGYRVGDITMADPDQGDSGVCDVKINFEAMDSSRVISVDVRCRDKGGLSVEKSFNISVLDANDAPSSVSLSHQVVSSNASVGSLVGSFIVVDEDQSDSHICYLLDPDSLFRVSGLQLFVWKPLTNATSARQPVHVFCSDGKGISFPTVLYIEVRSNVLSTQVNISLDSTDIKENEPAGSIVGRVTAKTLDPNDILVFQLDDDANGTFALVSGNAVKSRDLVTTRPLDYEEENAYSVVIRVYGSGGATNFEVFRILVIDVYEPPEHLVLHHNYVAENLAGTLVGVITLKDPQLSPLSIELLYDPGSAFELRPTSIAYTWKLMTRRLLDFEAAQVHQIAVQVTDANSSLAVNQSFTIYVTNVNEAPTSISLSSHVIAENSPHGTLVGIINVTDPDEAFVAQSITCGLRNDADGRFKVSGLTLAVFDSRMLNFEAPDGPDHLIDIECQDQDGEATQQQFVVELTDVDEPPVRIESSSGKFEVAENLNPGSLVAVLRTVDQDRRENHSYSVVPDTVFSTVGDRLETRVRFNYEGQNVYHVNITTTDSGNHSLTQGVVVSILNVNDAPTGIVLPQGTAIAENTKVGSLVGEMTSLDEDSGQTHTYVIQAQTPSGVVSLGDWNKLYVADNTALNYELHRHVNITVTTTDNGVHSPLSKVVTLSLPIVDVNEPPYDIQLAPASVKENSPIGTVVGLVTVQDPDTFSQWFHCWLRNDGGGRFGVKINVSRVELFLTGNGLAVNYEKHTSHNITVLCSDSGGLSCEKDFVIRVLDANDPPSNLIFTDSLGDTILSPHPPVNTSNIKLVTQAVATVNETAVVGITIVAYVRVIDEDNSNNPLRPQTHACELVSEAEAKLLVTVDVHEPSNSRRKRGLNSVPTEFMIQPGTNSILVRERLDYETRTNYTLYVKCTDDGVPKFSTVSSVVVFILDVPEAPTDVVFSSLTIPENASNEAIVGDFTVVDADSTWTGYSYELTSRGVPFRLIGNHIVVSRIPLDHEATPLITVQLTTREVFTDLIFVKTFDVMITDVNEPPSSVTLDGKTDVTILESSPVGYVLGRFVVEDQDVYDTSFSITIEGEENEIIADFEVRGQNLVVGSQLNAWSRDRYLLKVRATDRGGLSTSNILTITVAEVDVCSVNKSYCSPHAICSRAGPGRASCACKLGFIGDGFRCSDINYCDPDPCHRANTIRECQDGFGGWKNYSCNCKPGWSPPDCDVEINECRPNPCNVSGTENCEDLISDFSCHCKPGFSGRLCDTNIDDCQSASCLNGGTCVDKVNGYICLCKDPYIGVNCDTDDTIYWGNCELDWRNCEPDPCLQGGTCYPLRGEDFSCVCPPNYFGKTCDKTVVVGTDGSRSGKRSGLSPAGLYSLIGCIVLLCVIIVAIIIVWRRKKRRKYRSKNARIEYHNKRNKPEVSSPFREMMQRSEFNFENPAFIAEPESDGTPNVQGDADPPKLETAPAVTEIQISGGTVAIARDNPMYESADEVLRKHAAVVQNPIFVDDSAEESTNNGTSRLWRRPDQLRFSKC</sequence>
<evidence type="ECO:0000256" key="16">
    <source>
        <dbReference type="PROSITE-ProRule" id="PRU00076"/>
    </source>
</evidence>
<dbReference type="InterPro" id="IPR024731">
    <property type="entry name" value="NELL2-like_EGF"/>
</dbReference>
<evidence type="ECO:0000256" key="19">
    <source>
        <dbReference type="SAM" id="Phobius"/>
    </source>
</evidence>
<dbReference type="PANTHER" id="PTHR24028:SF328">
    <property type="entry name" value="CADHERIN-3"/>
    <property type="match status" value="1"/>
</dbReference>
<feature type="disulfide bond" evidence="16">
    <location>
        <begin position="2227"/>
        <end position="2236"/>
    </location>
</feature>
<keyword evidence="24" id="KW-1185">Reference proteome</keyword>
<dbReference type="InterPro" id="IPR049883">
    <property type="entry name" value="NOTCH1_EGF-like"/>
</dbReference>